<evidence type="ECO:0000256" key="1">
    <source>
        <dbReference type="ARBA" id="ARBA00001974"/>
    </source>
</evidence>
<protein>
    <recommendedName>
        <fullName evidence="9">Amine oxidase</fullName>
        <ecNumber evidence="9">1.4.3.-</ecNumber>
    </recommendedName>
</protein>
<dbReference type="PANTHER" id="PTHR43563:SF1">
    <property type="entry name" value="AMINE OXIDASE [FLAVIN-CONTAINING] B"/>
    <property type="match status" value="1"/>
</dbReference>
<keyword evidence="12" id="KW-1185">Reference proteome</keyword>
<keyword evidence="4 9" id="KW-0560">Oxidoreductase</keyword>
<comment type="catalytic activity">
    <reaction evidence="7">
        <text>benzylamine + O2 + H2O = benzaldehyde + H2O2 + NH4(+)</text>
        <dbReference type="Rhea" id="RHEA:59424"/>
        <dbReference type="ChEBI" id="CHEBI:15377"/>
        <dbReference type="ChEBI" id="CHEBI:15379"/>
        <dbReference type="ChEBI" id="CHEBI:16240"/>
        <dbReference type="ChEBI" id="CHEBI:17169"/>
        <dbReference type="ChEBI" id="CHEBI:28938"/>
        <dbReference type="ChEBI" id="CHEBI:225238"/>
    </reaction>
    <physiologicalReaction direction="left-to-right" evidence="7">
        <dbReference type="Rhea" id="RHEA:59425"/>
    </physiologicalReaction>
</comment>
<dbReference type="Gene3D" id="3.50.50.60">
    <property type="entry name" value="FAD/NAD(P)-binding domain"/>
    <property type="match status" value="2"/>
</dbReference>
<comment type="catalytic activity">
    <reaction evidence="6">
        <text>a secondary aliphatic amine + O2 + H2O = a primary amine + an aldehyde + H2O2</text>
        <dbReference type="Rhea" id="RHEA:26414"/>
        <dbReference type="ChEBI" id="CHEBI:15377"/>
        <dbReference type="ChEBI" id="CHEBI:15379"/>
        <dbReference type="ChEBI" id="CHEBI:16240"/>
        <dbReference type="ChEBI" id="CHEBI:17478"/>
        <dbReference type="ChEBI" id="CHEBI:58855"/>
        <dbReference type="ChEBI" id="CHEBI:65296"/>
        <dbReference type="EC" id="1.4.3.4"/>
    </reaction>
</comment>
<comment type="function">
    <text evidence="5">Catalyzes the oxidative deamination of primary and some secondary amines such as neurotransmitters, and exogenous amines including the tertiary amine, neurotoxin 1-methyl-4-phenyl-1,2,3,6-tetrahydropyridine (MPTP), with concomitant reduction of oxygen to hydrogen peroxide and participates in the metabolism of neuroactive and vasoactive amines in the central nervous system and peripheral tissues. Preferentially degrades benzylamine and phenylethylamine.</text>
</comment>
<reference evidence="11 12" key="1">
    <citation type="journal article" date="2022" name="Allergy">
        <title>Genome assembly and annotation of Periplaneta americana reveal a comprehensive cockroach allergen profile.</title>
        <authorList>
            <person name="Wang L."/>
            <person name="Xiong Q."/>
            <person name="Saelim N."/>
            <person name="Wang L."/>
            <person name="Nong W."/>
            <person name="Wan A.T."/>
            <person name="Shi M."/>
            <person name="Liu X."/>
            <person name="Cao Q."/>
            <person name="Hui J.H.L."/>
            <person name="Sookrung N."/>
            <person name="Leung T.F."/>
            <person name="Tungtrongchitr A."/>
            <person name="Tsui S.K.W."/>
        </authorList>
    </citation>
    <scope>NUCLEOTIDE SEQUENCE [LARGE SCALE GENOMIC DNA]</scope>
    <source>
        <strain evidence="11">PWHHKU_190912</strain>
    </source>
</reference>
<name>A0ABQ8SKZ2_PERAM</name>
<comment type="subcellular location">
    <subcellularLocation>
        <location evidence="2">Mitochondrion outer membrane</location>
        <topology evidence="2">Single-pass type IV membrane protein</topology>
        <orientation evidence="2">Cytoplasmic side</orientation>
    </subcellularLocation>
</comment>
<dbReference type="InterPro" id="IPR001613">
    <property type="entry name" value="Flavin_amine_oxidase"/>
</dbReference>
<organism evidence="11 12">
    <name type="scientific">Periplaneta americana</name>
    <name type="common">American cockroach</name>
    <name type="synonym">Blatta americana</name>
    <dbReference type="NCBI Taxonomy" id="6978"/>
    <lineage>
        <taxon>Eukaryota</taxon>
        <taxon>Metazoa</taxon>
        <taxon>Ecdysozoa</taxon>
        <taxon>Arthropoda</taxon>
        <taxon>Hexapoda</taxon>
        <taxon>Insecta</taxon>
        <taxon>Pterygota</taxon>
        <taxon>Neoptera</taxon>
        <taxon>Polyneoptera</taxon>
        <taxon>Dictyoptera</taxon>
        <taxon>Blattodea</taxon>
        <taxon>Blattoidea</taxon>
        <taxon>Blattidae</taxon>
        <taxon>Blattinae</taxon>
        <taxon>Periplaneta</taxon>
    </lineage>
</organism>
<evidence type="ECO:0000256" key="3">
    <source>
        <dbReference type="ARBA" id="ARBA00005995"/>
    </source>
</evidence>
<dbReference type="InterPro" id="IPR036188">
    <property type="entry name" value="FAD/NAD-bd_sf"/>
</dbReference>
<feature type="non-terminal residue" evidence="11">
    <location>
        <position position="1"/>
    </location>
</feature>
<evidence type="ECO:0000256" key="2">
    <source>
        <dbReference type="ARBA" id="ARBA00004362"/>
    </source>
</evidence>
<dbReference type="Gene3D" id="3.90.660.10">
    <property type="match status" value="1"/>
</dbReference>
<sequence length="631" mass="71149">LSAAKLLHELGVDVVVLEANDRVGGRTLTVTPSAQAGEPPFGWIDFGASYIGPSQNHVLRLCKQLDCEMHFCRDNNDFYITARGPVGALTRKSLRRLAQEVNISKTSAFVGTKLLTLKPYRVTVVHALQPQDPVSRVTYCNWFVQSVHNGDVGPILTFLTDEAWFHLHGHVSTQNNRYWASENPHIIHEVPHHAAKVEDWCAVSGRRNRYTSSWPSFWWSNPLAAWDLRSVVRKLDDMARQVPKDRPWQAPRAEEWDQVTLKDFIKRECWTSDAMKFLDAMSAAVNAADSHEMSLLFFLWYLNQSEGLNRIWRIKNGAQERRIVGGSQQLSIKMAKLLGEKVHLKKPVVHIRYMSDGVTVKTLDGTVFDGSHIILAIPPITHLKIYFDPPLPSLRHGLIQRSSMGLVIKCSVFYNREFWMEKGYNGLVTCAAGTEVVCYADDEFKPNLSLHGLVCFINGKQAIKFQEMEQSARRNAICRSLANIYGSEEALKPVHYAEKIWLEEPYIGGCYTTYFPPGVLTNFGPAIRQSIASKIFLAGTETAVEWTGYMNGAIEAGERAAREVLHAQGKISSSEIWTKEPESIEVPKKPLQLPWLETSQPNIKTLLTTAVVVVAIITAFTLRSLQWFQCS</sequence>
<dbReference type="Gene3D" id="1.10.405.10">
    <property type="entry name" value="Guanine Nucleotide Dissociation Inhibitor, domain 1"/>
    <property type="match status" value="1"/>
</dbReference>
<evidence type="ECO:0000313" key="11">
    <source>
        <dbReference type="EMBL" id="KAJ4434435.1"/>
    </source>
</evidence>
<keyword evidence="9" id="KW-0285">Flavoprotein</keyword>
<dbReference type="SUPFAM" id="SSF54373">
    <property type="entry name" value="FAD-linked reductases, C-terminal domain"/>
    <property type="match status" value="1"/>
</dbReference>
<evidence type="ECO:0000256" key="8">
    <source>
        <dbReference type="ARBA" id="ARBA00049430"/>
    </source>
</evidence>
<feature type="domain" description="Amine oxidase" evidence="10">
    <location>
        <begin position="1"/>
        <end position="102"/>
    </location>
</feature>
<dbReference type="SUPFAM" id="SSF51905">
    <property type="entry name" value="FAD/NAD(P)-binding domain"/>
    <property type="match status" value="1"/>
</dbReference>
<evidence type="ECO:0000259" key="10">
    <source>
        <dbReference type="Pfam" id="PF01593"/>
    </source>
</evidence>
<dbReference type="EC" id="1.4.3.-" evidence="9"/>
<dbReference type="PRINTS" id="PR00757">
    <property type="entry name" value="AMINEOXDASEF"/>
</dbReference>
<dbReference type="Proteomes" id="UP001148838">
    <property type="component" value="Unassembled WGS sequence"/>
</dbReference>
<dbReference type="InterPro" id="IPR002937">
    <property type="entry name" value="Amino_oxidase"/>
</dbReference>
<comment type="similarity">
    <text evidence="3 9">Belongs to the flavin monoamine oxidase family.</text>
</comment>
<keyword evidence="9" id="KW-0274">FAD</keyword>
<dbReference type="Pfam" id="PF01593">
    <property type="entry name" value="Amino_oxidase"/>
    <property type="match status" value="2"/>
</dbReference>
<proteinExistence type="inferred from homology"/>
<gene>
    <name evidence="11" type="ORF">ANN_22997</name>
</gene>
<evidence type="ECO:0000313" key="12">
    <source>
        <dbReference type="Proteomes" id="UP001148838"/>
    </source>
</evidence>
<evidence type="ECO:0000256" key="5">
    <source>
        <dbReference type="ARBA" id="ARBA00045409"/>
    </source>
</evidence>
<evidence type="ECO:0000256" key="6">
    <source>
        <dbReference type="ARBA" id="ARBA00048448"/>
    </source>
</evidence>
<dbReference type="PANTHER" id="PTHR43563">
    <property type="entry name" value="AMINE OXIDASE"/>
    <property type="match status" value="1"/>
</dbReference>
<evidence type="ECO:0000256" key="7">
    <source>
        <dbReference type="ARBA" id="ARBA00049354"/>
    </source>
</evidence>
<comment type="catalytic activity">
    <reaction evidence="8">
        <text>N-acetylputrescine + O2 + H2O = 4-acetamidobutanal + H2O2 + NH4(+)</text>
        <dbReference type="Rhea" id="RHEA:70283"/>
        <dbReference type="ChEBI" id="CHEBI:7386"/>
        <dbReference type="ChEBI" id="CHEBI:15377"/>
        <dbReference type="ChEBI" id="CHEBI:15379"/>
        <dbReference type="ChEBI" id="CHEBI:16240"/>
        <dbReference type="ChEBI" id="CHEBI:28938"/>
        <dbReference type="ChEBI" id="CHEBI:58263"/>
    </reaction>
    <physiologicalReaction direction="left-to-right" evidence="8">
        <dbReference type="Rhea" id="RHEA:70284"/>
    </physiologicalReaction>
</comment>
<feature type="domain" description="Amine oxidase" evidence="10">
    <location>
        <begin position="212"/>
        <end position="565"/>
    </location>
</feature>
<dbReference type="InterPro" id="IPR050703">
    <property type="entry name" value="Flavin_MAO"/>
</dbReference>
<comment type="cofactor">
    <cofactor evidence="1 9">
        <name>FAD</name>
        <dbReference type="ChEBI" id="CHEBI:57692"/>
    </cofactor>
</comment>
<evidence type="ECO:0000256" key="9">
    <source>
        <dbReference type="RuleBase" id="RU362067"/>
    </source>
</evidence>
<dbReference type="EMBL" id="JAJSOF020000025">
    <property type="protein sequence ID" value="KAJ4434435.1"/>
    <property type="molecule type" value="Genomic_DNA"/>
</dbReference>
<evidence type="ECO:0000256" key="4">
    <source>
        <dbReference type="ARBA" id="ARBA00023002"/>
    </source>
</evidence>
<accession>A0ABQ8SKZ2</accession>
<comment type="caution">
    <text evidence="11">The sequence shown here is derived from an EMBL/GenBank/DDBJ whole genome shotgun (WGS) entry which is preliminary data.</text>
</comment>